<feature type="domain" description="Large ribosomal subunit protein bL9 C-terminal" evidence="8">
    <location>
        <begin position="100"/>
        <end position="177"/>
    </location>
</feature>
<dbReference type="AlphaFoldDB" id="A0A9W7BI86"/>
<dbReference type="Pfam" id="PF01281">
    <property type="entry name" value="Ribosomal_L9_N"/>
    <property type="match status" value="1"/>
</dbReference>
<feature type="domain" description="Ribosomal protein L9" evidence="7">
    <location>
        <begin position="40"/>
        <end position="84"/>
    </location>
</feature>
<evidence type="ECO:0000256" key="4">
    <source>
        <dbReference type="ARBA" id="ARBA00022980"/>
    </source>
</evidence>
<keyword evidence="4" id="KW-0689">Ribosomal protein</keyword>
<accession>A0A9W7BI86</accession>
<dbReference type="InterPro" id="IPR036791">
    <property type="entry name" value="Ribosomal_bL9_C_sf"/>
</dbReference>
<dbReference type="SUPFAM" id="SSF55658">
    <property type="entry name" value="L9 N-domain-like"/>
    <property type="match status" value="1"/>
</dbReference>
<dbReference type="Gene3D" id="3.10.430.100">
    <property type="entry name" value="Ribosomal protein L9, C-terminal domain"/>
    <property type="match status" value="1"/>
</dbReference>
<evidence type="ECO:0000259" key="8">
    <source>
        <dbReference type="Pfam" id="PF03948"/>
    </source>
</evidence>
<dbReference type="InterPro" id="IPR000244">
    <property type="entry name" value="Ribosomal_bL9"/>
</dbReference>
<dbReference type="InterPro" id="IPR036935">
    <property type="entry name" value="Ribosomal_bL9_N_sf"/>
</dbReference>
<dbReference type="GO" id="GO:0019843">
    <property type="term" value="F:rRNA binding"/>
    <property type="evidence" value="ECO:0007669"/>
    <property type="project" value="UniProtKB-KW"/>
</dbReference>
<keyword evidence="3" id="KW-0694">RNA-binding</keyword>
<comment type="caution">
    <text evidence="9">The sequence shown here is derived from an EMBL/GenBank/DDBJ whole genome shotgun (WGS) entry which is preliminary data.</text>
</comment>
<evidence type="ECO:0000256" key="6">
    <source>
        <dbReference type="ARBA" id="ARBA00035427"/>
    </source>
</evidence>
<comment type="similarity">
    <text evidence="1">Belongs to the bacterial ribosomal protein bL9 family.</text>
</comment>
<name>A0A9W7BI86_9STRA</name>
<keyword evidence="2" id="KW-0699">rRNA-binding</keyword>
<evidence type="ECO:0000256" key="2">
    <source>
        <dbReference type="ARBA" id="ARBA00022730"/>
    </source>
</evidence>
<dbReference type="GO" id="GO:1990904">
    <property type="term" value="C:ribonucleoprotein complex"/>
    <property type="evidence" value="ECO:0007669"/>
    <property type="project" value="UniProtKB-KW"/>
</dbReference>
<dbReference type="Proteomes" id="UP001162640">
    <property type="component" value="Unassembled WGS sequence"/>
</dbReference>
<evidence type="ECO:0000313" key="10">
    <source>
        <dbReference type="Proteomes" id="UP001162640"/>
    </source>
</evidence>
<dbReference type="InterPro" id="IPR009027">
    <property type="entry name" value="Ribosomal_bL9/RNase_H1_N"/>
</dbReference>
<protein>
    <recommendedName>
        <fullName evidence="6">50S ribosomal protein L9, chloroplastic</fullName>
    </recommendedName>
</protein>
<reference evidence="10" key="1">
    <citation type="journal article" date="2023" name="Commun. Biol.">
        <title>Genome analysis of Parmales, the sister group of diatoms, reveals the evolutionary specialization of diatoms from phago-mixotrophs to photoautotrophs.</title>
        <authorList>
            <person name="Ban H."/>
            <person name="Sato S."/>
            <person name="Yoshikawa S."/>
            <person name="Yamada K."/>
            <person name="Nakamura Y."/>
            <person name="Ichinomiya M."/>
            <person name="Sato N."/>
            <person name="Blanc-Mathieu R."/>
            <person name="Endo H."/>
            <person name="Kuwata A."/>
            <person name="Ogata H."/>
        </authorList>
    </citation>
    <scope>NUCLEOTIDE SEQUENCE [LARGE SCALE GENOMIC DNA]</scope>
</reference>
<dbReference type="GO" id="GO:0006412">
    <property type="term" value="P:translation"/>
    <property type="evidence" value="ECO:0007669"/>
    <property type="project" value="InterPro"/>
</dbReference>
<dbReference type="GO" id="GO:0003735">
    <property type="term" value="F:structural constituent of ribosome"/>
    <property type="evidence" value="ECO:0007669"/>
    <property type="project" value="InterPro"/>
</dbReference>
<dbReference type="InterPro" id="IPR020070">
    <property type="entry name" value="Ribosomal_bL9_N"/>
</dbReference>
<evidence type="ECO:0000256" key="1">
    <source>
        <dbReference type="ARBA" id="ARBA00010605"/>
    </source>
</evidence>
<proteinExistence type="inferred from homology"/>
<keyword evidence="5" id="KW-0687">Ribonucleoprotein</keyword>
<dbReference type="Pfam" id="PF03948">
    <property type="entry name" value="Ribosomal_L9_C"/>
    <property type="match status" value="1"/>
</dbReference>
<dbReference type="SUPFAM" id="SSF55653">
    <property type="entry name" value="Ribosomal protein L9 C-domain"/>
    <property type="match status" value="1"/>
</dbReference>
<dbReference type="Gene3D" id="3.40.5.10">
    <property type="entry name" value="Ribosomal protein L9, N-terminal domain"/>
    <property type="match status" value="1"/>
</dbReference>
<evidence type="ECO:0000259" key="7">
    <source>
        <dbReference type="Pfam" id="PF01281"/>
    </source>
</evidence>
<gene>
    <name evidence="9" type="ORF">TL16_g10849</name>
</gene>
<evidence type="ECO:0000313" key="9">
    <source>
        <dbReference type="EMBL" id="GMH87414.1"/>
    </source>
</evidence>
<sequence length="201" mass="21451">MLHPNGVIGGRSRTFSPARLSALSAKKKKANPNASSTKTMQVLLLQTIPGTGVQNEVVMLSPAYWSNVVQKKGLGRLVTDEEVQILDAGKQQKATESKQAATEFCKKVTAMSVLCVTRKEGEGGKLFGKVSAKDVIASLKDALGEAEFKVEEKKVKVEIEGKGKNDSIKTTGEFECKAGVAGFDDVGKFTLKVVGGEECET</sequence>
<dbReference type="PANTHER" id="PTHR21368">
    <property type="entry name" value="50S RIBOSOMAL PROTEIN L9"/>
    <property type="match status" value="1"/>
</dbReference>
<organism evidence="9 10">
    <name type="scientific">Triparma laevis f. inornata</name>
    <dbReference type="NCBI Taxonomy" id="1714386"/>
    <lineage>
        <taxon>Eukaryota</taxon>
        <taxon>Sar</taxon>
        <taxon>Stramenopiles</taxon>
        <taxon>Ochrophyta</taxon>
        <taxon>Bolidophyceae</taxon>
        <taxon>Parmales</taxon>
        <taxon>Triparmaceae</taxon>
        <taxon>Triparma</taxon>
    </lineage>
</organism>
<dbReference type="InterPro" id="IPR020069">
    <property type="entry name" value="Ribosomal_bL9_C"/>
</dbReference>
<dbReference type="GO" id="GO:0005840">
    <property type="term" value="C:ribosome"/>
    <property type="evidence" value="ECO:0007669"/>
    <property type="project" value="UniProtKB-KW"/>
</dbReference>
<dbReference type="EMBL" id="BLQM01000394">
    <property type="protein sequence ID" value="GMH87414.1"/>
    <property type="molecule type" value="Genomic_DNA"/>
</dbReference>
<evidence type="ECO:0000256" key="5">
    <source>
        <dbReference type="ARBA" id="ARBA00023274"/>
    </source>
</evidence>
<evidence type="ECO:0000256" key="3">
    <source>
        <dbReference type="ARBA" id="ARBA00022884"/>
    </source>
</evidence>